<organism evidence="2 3">
    <name type="scientific">Myroides odoratus</name>
    <name type="common">Flavobacterium odoratum</name>
    <dbReference type="NCBI Taxonomy" id="256"/>
    <lineage>
        <taxon>Bacteria</taxon>
        <taxon>Pseudomonadati</taxon>
        <taxon>Bacteroidota</taxon>
        <taxon>Flavobacteriia</taxon>
        <taxon>Flavobacteriales</taxon>
        <taxon>Flavobacteriaceae</taxon>
        <taxon>Myroides</taxon>
    </lineage>
</organism>
<dbReference type="Proteomes" id="UP000596202">
    <property type="component" value="Chromosome"/>
</dbReference>
<evidence type="ECO:0000256" key="1">
    <source>
        <dbReference type="SAM" id="SignalP"/>
    </source>
</evidence>
<name>A0A9Q6ZHZ3_MYROD</name>
<evidence type="ECO:0008006" key="4">
    <source>
        <dbReference type="Google" id="ProtNLM"/>
    </source>
</evidence>
<accession>A0A9Q6ZHZ3</accession>
<dbReference type="GeneID" id="93527741"/>
<reference evidence="2 3" key="1">
    <citation type="submission" date="2021-01" db="EMBL/GenBank/DDBJ databases">
        <title>FDA dAtabase for Regulatory Grade micrObial Sequences (FDA-ARGOS): Supporting development and validation of Infectious Disease Dx tests.</title>
        <authorList>
            <person name="Sproer C."/>
            <person name="Gronow S."/>
            <person name="Severitt S."/>
            <person name="Schroder I."/>
            <person name="Tallon L."/>
            <person name="Sadzewicz L."/>
            <person name="Zhao X."/>
            <person name="Boylan J."/>
            <person name="Ott S."/>
            <person name="Bowen H."/>
            <person name="Vavikolanu K."/>
            <person name="Mehta A."/>
            <person name="Aluvathingal J."/>
            <person name="Nadendla S."/>
            <person name="Lowell S."/>
            <person name="Myers T."/>
            <person name="Yan Y."/>
            <person name="Sichtig H."/>
        </authorList>
    </citation>
    <scope>NUCLEOTIDE SEQUENCE [LARGE SCALE GENOMIC DNA]</scope>
    <source>
        <strain evidence="2 3">FDAARGOS_1131</strain>
    </source>
</reference>
<gene>
    <name evidence="2" type="ORF">I6I88_08745</name>
</gene>
<dbReference type="OrthoDB" id="1439106at2"/>
<feature type="signal peptide" evidence="1">
    <location>
        <begin position="1"/>
        <end position="26"/>
    </location>
</feature>
<evidence type="ECO:0000313" key="2">
    <source>
        <dbReference type="EMBL" id="QQU01810.1"/>
    </source>
</evidence>
<dbReference type="RefSeq" id="WP_002992537.1">
    <property type="nucleotide sequence ID" value="NZ_CP068108.1"/>
</dbReference>
<dbReference type="EMBL" id="CP068108">
    <property type="protein sequence ID" value="QQU01810.1"/>
    <property type="molecule type" value="Genomic_DNA"/>
</dbReference>
<protein>
    <recommendedName>
        <fullName evidence="4">Lipoprotein</fullName>
    </recommendedName>
</protein>
<proteinExistence type="predicted"/>
<feature type="chain" id="PRO_5040181506" description="Lipoprotein" evidence="1">
    <location>
        <begin position="27"/>
        <end position="171"/>
    </location>
</feature>
<dbReference type="AlphaFoldDB" id="A0A9Q6ZHZ3"/>
<sequence>MRQIKNKGIKMLMIMPLLLSSTCAIDEDPIHYHYTIENQSGVPVELKVYHMNAAGTKKNVRYIPLTPNEQITKNYKDYPSYGGYNFTEFFRTNEGAPNVVEVIYENKKKTVFVQLKFNGIVENNCTNVFGEIVDCEERNLLDIFKYRNTVEHYTITKADYEAATDCNGNCY</sequence>
<evidence type="ECO:0000313" key="3">
    <source>
        <dbReference type="Proteomes" id="UP000596202"/>
    </source>
</evidence>
<keyword evidence="1" id="KW-0732">Signal</keyword>